<dbReference type="GO" id="GO:0046872">
    <property type="term" value="F:metal ion binding"/>
    <property type="evidence" value="ECO:0007669"/>
    <property type="project" value="UniProtKB-KW"/>
</dbReference>
<evidence type="ECO:0000256" key="1">
    <source>
        <dbReference type="ARBA" id="ARBA00022723"/>
    </source>
</evidence>
<dbReference type="PANTHER" id="PTHR45745">
    <property type="entry name" value="PHOSPHOMANNOMUTASE 45A"/>
    <property type="match status" value="1"/>
</dbReference>
<dbReference type="EMBL" id="BGPR01016704">
    <property type="protein sequence ID" value="GBN73881.1"/>
    <property type="molecule type" value="Genomic_DNA"/>
</dbReference>
<evidence type="ECO:0000313" key="6">
    <source>
        <dbReference type="Proteomes" id="UP000499080"/>
    </source>
</evidence>
<sequence length="112" mass="12474">MYYGVLKMHCRIDRISSSEFSLLKITFTAINGASRSYMKRASPKLKFMNVVPVKEQMYPGPDFPAIEFPNPEGNSLDLSIATADAAESRLILDNDPDAERLAVSEKLENDSS</sequence>
<dbReference type="InterPro" id="IPR016055">
    <property type="entry name" value="A-D-PHexomutase_a/b/a-I/II/III"/>
</dbReference>
<dbReference type="GO" id="GO:0006166">
    <property type="term" value="P:purine ribonucleoside salvage"/>
    <property type="evidence" value="ECO:0007669"/>
    <property type="project" value="TreeGrafter"/>
</dbReference>
<evidence type="ECO:0000259" key="4">
    <source>
        <dbReference type="Pfam" id="PF02879"/>
    </source>
</evidence>
<reference evidence="5 6" key="1">
    <citation type="journal article" date="2019" name="Sci. Rep.">
        <title>Orb-weaving spider Araneus ventricosus genome elucidates the spidroin gene catalogue.</title>
        <authorList>
            <person name="Kono N."/>
            <person name="Nakamura H."/>
            <person name="Ohtoshi R."/>
            <person name="Moran D.A.P."/>
            <person name="Shinohara A."/>
            <person name="Yoshida Y."/>
            <person name="Fujiwara M."/>
            <person name="Mori M."/>
            <person name="Tomita M."/>
            <person name="Arakawa K."/>
        </authorList>
    </citation>
    <scope>NUCLEOTIDE SEQUENCE [LARGE SCALE GENOMIC DNA]</scope>
</reference>
<keyword evidence="1" id="KW-0479">Metal-binding</keyword>
<evidence type="ECO:0000256" key="2">
    <source>
        <dbReference type="ARBA" id="ARBA00022842"/>
    </source>
</evidence>
<keyword evidence="6" id="KW-1185">Reference proteome</keyword>
<dbReference type="SUPFAM" id="SSF53738">
    <property type="entry name" value="Phosphoglucomutase, first 3 domains"/>
    <property type="match status" value="1"/>
</dbReference>
<comment type="caution">
    <text evidence="5">The sequence shown here is derived from an EMBL/GenBank/DDBJ whole genome shotgun (WGS) entry which is preliminary data.</text>
</comment>
<name>A0A4Y2RDZ5_ARAVE</name>
<keyword evidence="2" id="KW-0460">Magnesium</keyword>
<dbReference type="InterPro" id="IPR005845">
    <property type="entry name" value="A-D-PHexomutase_a/b/a-II"/>
</dbReference>
<evidence type="ECO:0000313" key="5">
    <source>
        <dbReference type="EMBL" id="GBN73881.1"/>
    </source>
</evidence>
<dbReference type="GO" id="GO:0005975">
    <property type="term" value="P:carbohydrate metabolic process"/>
    <property type="evidence" value="ECO:0007669"/>
    <property type="project" value="InterPro"/>
</dbReference>
<dbReference type="AlphaFoldDB" id="A0A4Y2RDZ5"/>
<dbReference type="Proteomes" id="UP000499080">
    <property type="component" value="Unassembled WGS sequence"/>
</dbReference>
<dbReference type="GO" id="GO:0005634">
    <property type="term" value="C:nucleus"/>
    <property type="evidence" value="ECO:0007669"/>
    <property type="project" value="TreeGrafter"/>
</dbReference>
<dbReference type="GO" id="GO:0008973">
    <property type="term" value="F:phosphopentomutase activity"/>
    <property type="evidence" value="ECO:0007669"/>
    <property type="project" value="TreeGrafter"/>
</dbReference>
<feature type="domain" description="Alpha-D-phosphohexomutase alpha/beta/alpha" evidence="4">
    <location>
        <begin position="20"/>
        <end position="105"/>
    </location>
</feature>
<proteinExistence type="predicted"/>
<keyword evidence="3" id="KW-0413">Isomerase</keyword>
<dbReference type="PANTHER" id="PTHR45745:SF1">
    <property type="entry name" value="PHOSPHOGLUCOMUTASE 2B-RELATED"/>
    <property type="match status" value="1"/>
</dbReference>
<dbReference type="Gene3D" id="3.40.120.10">
    <property type="entry name" value="Alpha-D-Glucose-1,6-Bisphosphate, subunit A, domain 3"/>
    <property type="match status" value="1"/>
</dbReference>
<protein>
    <recommendedName>
        <fullName evidence="4">Alpha-D-phosphohexomutase alpha/beta/alpha domain-containing protein</fullName>
    </recommendedName>
</protein>
<organism evidence="5 6">
    <name type="scientific">Araneus ventricosus</name>
    <name type="common">Orbweaver spider</name>
    <name type="synonym">Epeira ventricosa</name>
    <dbReference type="NCBI Taxonomy" id="182803"/>
    <lineage>
        <taxon>Eukaryota</taxon>
        <taxon>Metazoa</taxon>
        <taxon>Ecdysozoa</taxon>
        <taxon>Arthropoda</taxon>
        <taxon>Chelicerata</taxon>
        <taxon>Arachnida</taxon>
        <taxon>Araneae</taxon>
        <taxon>Araneomorphae</taxon>
        <taxon>Entelegynae</taxon>
        <taxon>Araneoidea</taxon>
        <taxon>Araneidae</taxon>
        <taxon>Araneus</taxon>
    </lineage>
</organism>
<evidence type="ECO:0000256" key="3">
    <source>
        <dbReference type="ARBA" id="ARBA00023235"/>
    </source>
</evidence>
<dbReference type="Pfam" id="PF02879">
    <property type="entry name" value="PGM_PMM_II"/>
    <property type="match status" value="1"/>
</dbReference>
<accession>A0A4Y2RDZ5</accession>
<dbReference type="OrthoDB" id="8300170at2759"/>
<gene>
    <name evidence="5" type="ORF">AVEN_212105_1</name>
</gene>